<dbReference type="Proteomes" id="UP000274756">
    <property type="component" value="Unassembled WGS sequence"/>
</dbReference>
<keyword evidence="4" id="KW-0802">TPR repeat</keyword>
<dbReference type="WBParaSite" id="DME_0000898701-mRNA-1">
    <property type="protein sequence ID" value="DME_0000898701-mRNA-1"/>
    <property type="gene ID" value="DME_0000898701"/>
</dbReference>
<dbReference type="GO" id="GO:0035720">
    <property type="term" value="P:intraciliary anterograde transport"/>
    <property type="evidence" value="ECO:0007669"/>
    <property type="project" value="TreeGrafter"/>
</dbReference>
<dbReference type="EMBL" id="UYYG01001223">
    <property type="protein sequence ID" value="VDN60565.1"/>
    <property type="molecule type" value="Genomic_DNA"/>
</dbReference>
<dbReference type="Gene3D" id="1.25.40.10">
    <property type="entry name" value="Tetratricopeptide repeat domain"/>
    <property type="match status" value="1"/>
</dbReference>
<keyword evidence="3" id="KW-0677">Repeat</keyword>
<dbReference type="Proteomes" id="UP000038040">
    <property type="component" value="Unplaced"/>
</dbReference>
<dbReference type="OrthoDB" id="5851303at2759"/>
<dbReference type="InterPro" id="IPR030511">
    <property type="entry name" value="TTC26"/>
</dbReference>
<evidence type="ECO:0000256" key="3">
    <source>
        <dbReference type="ARBA" id="ARBA00022737"/>
    </source>
</evidence>
<dbReference type="GO" id="GO:0036064">
    <property type="term" value="C:ciliary basal body"/>
    <property type="evidence" value="ECO:0007669"/>
    <property type="project" value="TreeGrafter"/>
</dbReference>
<dbReference type="PANTHER" id="PTHR14781:SF0">
    <property type="entry name" value="INTRAFLAGELLAR TRANSPORT PROTEIN 56"/>
    <property type="match status" value="1"/>
</dbReference>
<reference evidence="6 8" key="2">
    <citation type="submission" date="2018-11" db="EMBL/GenBank/DDBJ databases">
        <authorList>
            <consortium name="Pathogen Informatics"/>
        </authorList>
    </citation>
    <scope>NUCLEOTIDE SEQUENCE [LARGE SCALE GENOMIC DNA]</scope>
</reference>
<evidence type="ECO:0000313" key="9">
    <source>
        <dbReference type="WBParaSite" id="DME_0000898701-mRNA-1"/>
    </source>
</evidence>
<evidence type="ECO:0000256" key="5">
    <source>
        <dbReference type="ARBA" id="ARBA00023273"/>
    </source>
</evidence>
<dbReference type="SUPFAM" id="SSF48452">
    <property type="entry name" value="TPR-like"/>
    <property type="match status" value="1"/>
</dbReference>
<evidence type="ECO:0000256" key="1">
    <source>
        <dbReference type="ARBA" id="ARBA00004138"/>
    </source>
</evidence>
<comment type="similarity">
    <text evidence="2">Belongs to the IFT56 family.</text>
</comment>
<evidence type="ECO:0000313" key="7">
    <source>
        <dbReference type="Proteomes" id="UP000038040"/>
    </source>
</evidence>
<keyword evidence="5" id="KW-0966">Cell projection</keyword>
<keyword evidence="8" id="KW-1185">Reference proteome</keyword>
<dbReference type="AlphaFoldDB" id="A0A0N4UMC0"/>
<name>A0A0N4UMC0_DRAME</name>
<evidence type="ECO:0000256" key="2">
    <source>
        <dbReference type="ARBA" id="ARBA00007834"/>
    </source>
</evidence>
<dbReference type="GO" id="GO:0097546">
    <property type="term" value="C:ciliary base"/>
    <property type="evidence" value="ECO:0007669"/>
    <property type="project" value="TreeGrafter"/>
</dbReference>
<protein>
    <submittedName>
        <fullName evidence="9">TPR_REGION domain-containing protein</fullName>
    </submittedName>
</protein>
<accession>A0A0N4UMC0</accession>
<dbReference type="GO" id="GO:0120170">
    <property type="term" value="F:intraciliary transport particle B binding"/>
    <property type="evidence" value="ECO:0007669"/>
    <property type="project" value="TreeGrafter"/>
</dbReference>
<evidence type="ECO:0000313" key="6">
    <source>
        <dbReference type="EMBL" id="VDN60565.1"/>
    </source>
</evidence>
<dbReference type="STRING" id="318479.A0A0N4UMC0"/>
<sequence>MNFWQKGIIPAPSLFSRGTDEFCVCQIRPQILQFRPISQLTNLWLGYCAFHAGEYKKSLEVYEGMLKDSDCPPEINVYMACIYFFLGMYPESKEQAVKGEKSPLQNRLFFHVSNKIGDEKQLMHYHSQLCDTVDDQLSLASIHYLRSHYQEALNVYKGILLKNKNFIALNVYLAMCYYKLDYYDISQVRCILLLKFSSYLKIKKASFVDI</sequence>
<proteinExistence type="inferred from homology"/>
<evidence type="ECO:0000256" key="4">
    <source>
        <dbReference type="ARBA" id="ARBA00022803"/>
    </source>
</evidence>
<dbReference type="PANTHER" id="PTHR14781">
    <property type="entry name" value="INTRAFLAGELLAR TRANSPORT PROTEIN 56"/>
    <property type="match status" value="1"/>
</dbReference>
<dbReference type="GO" id="GO:0030992">
    <property type="term" value="C:intraciliary transport particle B"/>
    <property type="evidence" value="ECO:0007669"/>
    <property type="project" value="TreeGrafter"/>
</dbReference>
<gene>
    <name evidence="6" type="ORF">DME_LOCUS10538</name>
</gene>
<evidence type="ECO:0000313" key="8">
    <source>
        <dbReference type="Proteomes" id="UP000274756"/>
    </source>
</evidence>
<organism evidence="7 9">
    <name type="scientific">Dracunculus medinensis</name>
    <name type="common">Guinea worm</name>
    <dbReference type="NCBI Taxonomy" id="318479"/>
    <lineage>
        <taxon>Eukaryota</taxon>
        <taxon>Metazoa</taxon>
        <taxon>Ecdysozoa</taxon>
        <taxon>Nematoda</taxon>
        <taxon>Chromadorea</taxon>
        <taxon>Rhabditida</taxon>
        <taxon>Spirurina</taxon>
        <taxon>Dracunculoidea</taxon>
        <taxon>Dracunculidae</taxon>
        <taxon>Dracunculus</taxon>
    </lineage>
</organism>
<dbReference type="GO" id="GO:0035735">
    <property type="term" value="P:intraciliary transport involved in cilium assembly"/>
    <property type="evidence" value="ECO:0007669"/>
    <property type="project" value="TreeGrafter"/>
</dbReference>
<dbReference type="InterPro" id="IPR011990">
    <property type="entry name" value="TPR-like_helical_dom_sf"/>
</dbReference>
<reference evidence="9" key="1">
    <citation type="submission" date="2017-02" db="UniProtKB">
        <authorList>
            <consortium name="WormBaseParasite"/>
        </authorList>
    </citation>
    <scope>IDENTIFICATION</scope>
</reference>
<comment type="subcellular location">
    <subcellularLocation>
        <location evidence="1">Cell projection</location>
        <location evidence="1">Cilium</location>
    </subcellularLocation>
</comment>